<evidence type="ECO:0000256" key="2">
    <source>
        <dbReference type="SAM" id="SignalP"/>
    </source>
</evidence>
<feature type="signal peptide" evidence="2">
    <location>
        <begin position="1"/>
        <end position="25"/>
    </location>
</feature>
<dbReference type="InterPro" id="IPR053258">
    <property type="entry name" value="Ca-permeable_cation_channel"/>
</dbReference>
<keyword evidence="1" id="KW-0812">Transmembrane</keyword>
<dbReference type="PANTHER" id="PTHR34115:SF13">
    <property type="entry name" value="RPB1A"/>
    <property type="match status" value="1"/>
</dbReference>
<evidence type="ECO:0000313" key="4">
    <source>
        <dbReference type="Proteomes" id="UP001174677"/>
    </source>
</evidence>
<name>A0ABQ9M6E1_HEVBR</name>
<evidence type="ECO:0000256" key="1">
    <source>
        <dbReference type="SAM" id="Phobius"/>
    </source>
</evidence>
<feature type="chain" id="PRO_5046104101" evidence="2">
    <location>
        <begin position="26"/>
        <end position="189"/>
    </location>
</feature>
<organism evidence="3 4">
    <name type="scientific">Hevea brasiliensis</name>
    <name type="common">Para rubber tree</name>
    <name type="synonym">Siphonia brasiliensis</name>
    <dbReference type="NCBI Taxonomy" id="3981"/>
    <lineage>
        <taxon>Eukaryota</taxon>
        <taxon>Viridiplantae</taxon>
        <taxon>Streptophyta</taxon>
        <taxon>Embryophyta</taxon>
        <taxon>Tracheophyta</taxon>
        <taxon>Spermatophyta</taxon>
        <taxon>Magnoliopsida</taxon>
        <taxon>eudicotyledons</taxon>
        <taxon>Gunneridae</taxon>
        <taxon>Pentapetalae</taxon>
        <taxon>rosids</taxon>
        <taxon>fabids</taxon>
        <taxon>Malpighiales</taxon>
        <taxon>Euphorbiaceae</taxon>
        <taxon>Crotonoideae</taxon>
        <taxon>Micrandreae</taxon>
        <taxon>Hevea</taxon>
    </lineage>
</organism>
<keyword evidence="2" id="KW-0732">Signal</keyword>
<dbReference type="EMBL" id="JARPOI010000008">
    <property type="protein sequence ID" value="KAJ9174471.1"/>
    <property type="molecule type" value="Genomic_DNA"/>
</dbReference>
<dbReference type="Proteomes" id="UP001174677">
    <property type="component" value="Chromosome 8"/>
</dbReference>
<feature type="transmembrane region" description="Helical" evidence="1">
    <location>
        <begin position="89"/>
        <end position="113"/>
    </location>
</feature>
<keyword evidence="1" id="KW-0472">Membrane</keyword>
<keyword evidence="4" id="KW-1185">Reference proteome</keyword>
<dbReference type="PANTHER" id="PTHR34115">
    <property type="entry name" value="PROTEIN, PUTATIVE-RELATED"/>
    <property type="match status" value="1"/>
</dbReference>
<protein>
    <submittedName>
        <fullName evidence="3">Uncharacterized protein</fullName>
    </submittedName>
</protein>
<comment type="caution">
    <text evidence="3">The sequence shown here is derived from an EMBL/GenBank/DDBJ whole genome shotgun (WGS) entry which is preliminary data.</text>
</comment>
<reference evidence="3 4" key="1">
    <citation type="journal article" date="2023" name="Plant Biotechnol. J.">
        <title>Chromosome-level wild Hevea brasiliensis genome provides new tools for genomic-assisted breeding and valuable loci to elevate rubber yield.</title>
        <authorList>
            <person name="Cheng H."/>
            <person name="Song X."/>
            <person name="Hu Y."/>
            <person name="Wu T."/>
            <person name="Yang Q."/>
            <person name="An Z."/>
            <person name="Feng S."/>
            <person name="Deng Z."/>
            <person name="Wu W."/>
            <person name="Zeng X."/>
            <person name="Tu M."/>
            <person name="Wang X."/>
            <person name="Huang H."/>
        </authorList>
    </citation>
    <scope>NUCLEOTIDE SEQUENCE [LARGE SCALE GENOMIC DNA]</scope>
    <source>
        <strain evidence="3">MT/VB/25A 57/8</strain>
    </source>
</reference>
<evidence type="ECO:0000313" key="3">
    <source>
        <dbReference type="EMBL" id="KAJ9174471.1"/>
    </source>
</evidence>
<keyword evidence="1" id="KW-1133">Transmembrane helix</keyword>
<proteinExistence type="predicted"/>
<sequence>MRSGSRNLSWQLSFTLFLIATLAYSVQVKYQSSEVSPFEIHKITIPTLMVDLVIYGIAWANEVNLQAPNDAIYYTVACKIRLLASTLAVVLLVLILVPILGWLLLGLWFILFLRVSSTSYQETYRLLLEAYDELKRLSGNAFNGLKRVIGISFDGLKRLIGDAFLRLKRVCIAALDKFKRPIEEAQLPV</sequence>
<accession>A0ABQ9M6E1</accession>
<gene>
    <name evidence="3" type="ORF">P3X46_013109</name>
</gene>